<keyword evidence="2" id="KW-0479">Metal-binding</keyword>
<evidence type="ECO:0000259" key="5">
    <source>
        <dbReference type="Pfam" id="PF13613"/>
    </source>
</evidence>
<feature type="domain" description="Transposase Helix-turn-helix" evidence="5">
    <location>
        <begin position="41"/>
        <end position="89"/>
    </location>
</feature>
<keyword evidence="7" id="KW-1185">Reference proteome</keyword>
<feature type="region of interest" description="Disordered" evidence="3">
    <location>
        <begin position="263"/>
        <end position="356"/>
    </location>
</feature>
<dbReference type="InterPro" id="IPR027806">
    <property type="entry name" value="HARBI1_dom"/>
</dbReference>
<dbReference type="Proteomes" id="UP001499843">
    <property type="component" value="Unassembled WGS sequence"/>
</dbReference>
<comment type="cofactor">
    <cofactor evidence="1">
        <name>a divalent metal cation</name>
        <dbReference type="ChEBI" id="CHEBI:60240"/>
    </cofactor>
</comment>
<dbReference type="InterPro" id="IPR027805">
    <property type="entry name" value="Transposase_HTH_dom"/>
</dbReference>
<evidence type="ECO:0000259" key="4">
    <source>
        <dbReference type="Pfam" id="PF13359"/>
    </source>
</evidence>
<name>A0ABN3CXA1_9ACTN</name>
<protein>
    <recommendedName>
        <fullName evidence="8">Transposase</fullName>
    </recommendedName>
</protein>
<organism evidence="6 7">
    <name type="scientific">Nonomuraea monospora</name>
    <dbReference type="NCBI Taxonomy" id="568818"/>
    <lineage>
        <taxon>Bacteria</taxon>
        <taxon>Bacillati</taxon>
        <taxon>Actinomycetota</taxon>
        <taxon>Actinomycetes</taxon>
        <taxon>Streptosporangiales</taxon>
        <taxon>Streptosporangiaceae</taxon>
        <taxon>Nonomuraea</taxon>
    </lineage>
</organism>
<evidence type="ECO:0000256" key="3">
    <source>
        <dbReference type="SAM" id="MobiDB-lite"/>
    </source>
</evidence>
<reference evidence="6 7" key="1">
    <citation type="journal article" date="2019" name="Int. J. Syst. Evol. Microbiol.">
        <title>The Global Catalogue of Microorganisms (GCM) 10K type strain sequencing project: providing services to taxonomists for standard genome sequencing and annotation.</title>
        <authorList>
            <consortium name="The Broad Institute Genomics Platform"/>
            <consortium name="The Broad Institute Genome Sequencing Center for Infectious Disease"/>
            <person name="Wu L."/>
            <person name="Ma J."/>
        </authorList>
    </citation>
    <scope>NUCLEOTIDE SEQUENCE [LARGE SCALE GENOMIC DNA]</scope>
    <source>
        <strain evidence="6 7">JCM 16114</strain>
    </source>
</reference>
<evidence type="ECO:0000313" key="6">
    <source>
        <dbReference type="EMBL" id="GAA2214142.1"/>
    </source>
</evidence>
<feature type="compositionally biased region" description="Basic and acidic residues" evidence="3">
    <location>
        <begin position="347"/>
        <end position="356"/>
    </location>
</feature>
<sequence length="356" mass="38591">MPQPGASLLSYPASIPLSNHTLIRLAQLIRTRRAERRSRWRKLDPAQQALLVLAHLRNGDTYARLAAGFAIGTTTAWRYVREAVDLLAALADDVHAAVARASRLAYAILDGTLIPIDRLADERPYYSGKHRQHGMNVQLLADPLGRLVWASPALPGATHDVTAARTVGLIDALTSAGVTTFADKGYQGARGTIRTPFKRHRHRPWLSRGQRDVNRAHARIRAIGERAVATLKAWKVLTRLRCCPHRATALVQATSCCNSSRRAATQDEKGSVSNGAPDRPPHARGGDPSRKASSGISVASSPRTWGAPPDLSSDRPYARPTPGSEPAGCSPRATLQRVAGQDPMGLKWERIGSDQP</sequence>
<evidence type="ECO:0000256" key="2">
    <source>
        <dbReference type="ARBA" id="ARBA00022723"/>
    </source>
</evidence>
<gene>
    <name evidence="6" type="ORF">GCM10009850_096060</name>
</gene>
<feature type="compositionally biased region" description="Basic and acidic residues" evidence="3">
    <location>
        <begin position="279"/>
        <end position="290"/>
    </location>
</feature>
<dbReference type="EMBL" id="BAAAQX010000038">
    <property type="protein sequence ID" value="GAA2214142.1"/>
    <property type="molecule type" value="Genomic_DNA"/>
</dbReference>
<accession>A0ABN3CXA1</accession>
<comment type="caution">
    <text evidence="6">The sequence shown here is derived from an EMBL/GenBank/DDBJ whole genome shotgun (WGS) entry which is preliminary data.</text>
</comment>
<evidence type="ECO:0000256" key="1">
    <source>
        <dbReference type="ARBA" id="ARBA00001968"/>
    </source>
</evidence>
<feature type="domain" description="DDE Tnp4" evidence="4">
    <location>
        <begin position="109"/>
        <end position="254"/>
    </location>
</feature>
<feature type="compositionally biased region" description="Polar residues" evidence="3">
    <location>
        <begin position="291"/>
        <end position="303"/>
    </location>
</feature>
<evidence type="ECO:0008006" key="8">
    <source>
        <dbReference type="Google" id="ProtNLM"/>
    </source>
</evidence>
<dbReference type="Pfam" id="PF13359">
    <property type="entry name" value="DDE_Tnp_4"/>
    <property type="match status" value="1"/>
</dbReference>
<dbReference type="Pfam" id="PF13613">
    <property type="entry name" value="HTH_Tnp_4"/>
    <property type="match status" value="1"/>
</dbReference>
<proteinExistence type="predicted"/>
<evidence type="ECO:0000313" key="7">
    <source>
        <dbReference type="Proteomes" id="UP001499843"/>
    </source>
</evidence>